<feature type="transmembrane region" description="Helical" evidence="10">
    <location>
        <begin position="423"/>
        <end position="442"/>
    </location>
</feature>
<gene>
    <name evidence="13" type="ORF">TIFTF001_007315</name>
</gene>
<feature type="domain" description="K+ potassium transporter C-terminal" evidence="12">
    <location>
        <begin position="555"/>
        <end position="770"/>
    </location>
</feature>
<evidence type="ECO:0000256" key="6">
    <source>
        <dbReference type="ARBA" id="ARBA00022958"/>
    </source>
</evidence>
<evidence type="ECO:0000259" key="12">
    <source>
        <dbReference type="Pfam" id="PF22776"/>
    </source>
</evidence>
<keyword evidence="8 10" id="KW-0406">Ion transport</keyword>
<keyword evidence="5 10" id="KW-0812">Transmembrane</keyword>
<dbReference type="AlphaFoldDB" id="A0AA87ZPW4"/>
<feature type="transmembrane region" description="Helical" evidence="10">
    <location>
        <begin position="326"/>
        <end position="346"/>
    </location>
</feature>
<evidence type="ECO:0000313" key="14">
    <source>
        <dbReference type="Proteomes" id="UP001187192"/>
    </source>
</evidence>
<keyword evidence="9 10" id="KW-0472">Membrane</keyword>
<organism evidence="13 14">
    <name type="scientific">Ficus carica</name>
    <name type="common">Common fig</name>
    <dbReference type="NCBI Taxonomy" id="3494"/>
    <lineage>
        <taxon>Eukaryota</taxon>
        <taxon>Viridiplantae</taxon>
        <taxon>Streptophyta</taxon>
        <taxon>Embryophyta</taxon>
        <taxon>Tracheophyta</taxon>
        <taxon>Spermatophyta</taxon>
        <taxon>Magnoliopsida</taxon>
        <taxon>eudicotyledons</taxon>
        <taxon>Gunneridae</taxon>
        <taxon>Pentapetalae</taxon>
        <taxon>rosids</taxon>
        <taxon>fabids</taxon>
        <taxon>Rosales</taxon>
        <taxon>Moraceae</taxon>
        <taxon>Ficeae</taxon>
        <taxon>Ficus</taxon>
    </lineage>
</organism>
<dbReference type="InterPro" id="IPR053951">
    <property type="entry name" value="K_trans_N"/>
</dbReference>
<feature type="transmembrane region" description="Helical" evidence="10">
    <location>
        <begin position="222"/>
        <end position="240"/>
    </location>
</feature>
<feature type="transmembrane region" description="Helical" evidence="10">
    <location>
        <begin position="475"/>
        <end position="498"/>
    </location>
</feature>
<proteinExistence type="inferred from homology"/>
<keyword evidence="14" id="KW-1185">Reference proteome</keyword>
<name>A0AA87ZPW4_FICCA</name>
<comment type="subcellular location">
    <subcellularLocation>
        <location evidence="1">Cell membrane</location>
        <topology evidence="1">Multi-pass membrane protein</topology>
    </subcellularLocation>
    <subcellularLocation>
        <location evidence="10">Membrane</location>
        <topology evidence="10">Multi-pass membrane protein</topology>
    </subcellularLocation>
</comment>
<evidence type="ECO:0000256" key="9">
    <source>
        <dbReference type="ARBA" id="ARBA00023136"/>
    </source>
</evidence>
<feature type="transmembrane region" description="Helical" evidence="10">
    <location>
        <begin position="179"/>
        <end position="202"/>
    </location>
</feature>
<keyword evidence="4 10" id="KW-0633">Potassium transport</keyword>
<feature type="transmembrane region" description="Helical" evidence="10">
    <location>
        <begin position="448"/>
        <end position="468"/>
    </location>
</feature>
<evidence type="ECO:0000256" key="5">
    <source>
        <dbReference type="ARBA" id="ARBA00022692"/>
    </source>
</evidence>
<dbReference type="EMBL" id="BTGU01000007">
    <property type="protein sequence ID" value="GMN38072.1"/>
    <property type="molecule type" value="Genomic_DNA"/>
</dbReference>
<keyword evidence="3" id="KW-0813">Transport</keyword>
<dbReference type="NCBIfam" id="TIGR00794">
    <property type="entry name" value="kup"/>
    <property type="match status" value="1"/>
</dbReference>
<comment type="function">
    <text evidence="10">Potassium transporter.</text>
</comment>
<keyword evidence="7 10" id="KW-1133">Transmembrane helix</keyword>
<dbReference type="Proteomes" id="UP001187192">
    <property type="component" value="Unassembled WGS sequence"/>
</dbReference>
<evidence type="ECO:0000256" key="4">
    <source>
        <dbReference type="ARBA" id="ARBA00022538"/>
    </source>
</evidence>
<evidence type="ECO:0000256" key="3">
    <source>
        <dbReference type="ARBA" id="ARBA00022448"/>
    </source>
</evidence>
<evidence type="ECO:0000259" key="11">
    <source>
        <dbReference type="Pfam" id="PF02705"/>
    </source>
</evidence>
<comment type="similarity">
    <text evidence="2 10">Belongs to the HAK/KUP transporter (TC 2.A.72.3) family.</text>
</comment>
<evidence type="ECO:0000256" key="7">
    <source>
        <dbReference type="ARBA" id="ARBA00022989"/>
    </source>
</evidence>
<evidence type="ECO:0000256" key="8">
    <source>
        <dbReference type="ARBA" id="ARBA00023065"/>
    </source>
</evidence>
<dbReference type="Pfam" id="PF02705">
    <property type="entry name" value="K_trans"/>
    <property type="match status" value="1"/>
</dbReference>
<dbReference type="GO" id="GO:0015079">
    <property type="term" value="F:potassium ion transmembrane transporter activity"/>
    <property type="evidence" value="ECO:0007669"/>
    <property type="project" value="UniProtKB-UniRule"/>
</dbReference>
<dbReference type="PANTHER" id="PTHR30540">
    <property type="entry name" value="OSMOTIC STRESS POTASSIUM TRANSPORTER"/>
    <property type="match status" value="1"/>
</dbReference>
<feature type="transmembrane region" description="Helical" evidence="10">
    <location>
        <begin position="504"/>
        <end position="521"/>
    </location>
</feature>
<feature type="transmembrane region" description="Helical" evidence="10">
    <location>
        <begin position="295"/>
        <end position="314"/>
    </location>
</feature>
<dbReference type="InterPro" id="IPR003855">
    <property type="entry name" value="K+_transporter"/>
</dbReference>
<feature type="transmembrane region" description="Helical" evidence="10">
    <location>
        <begin position="366"/>
        <end position="386"/>
    </location>
</feature>
<dbReference type="GO" id="GO:0005886">
    <property type="term" value="C:plasma membrane"/>
    <property type="evidence" value="ECO:0007669"/>
    <property type="project" value="UniProtKB-SubCell"/>
</dbReference>
<comment type="caution">
    <text evidence="13">The sequence shown here is derived from an EMBL/GenBank/DDBJ whole genome shotgun (WGS) entry which is preliminary data.</text>
</comment>
<evidence type="ECO:0000256" key="1">
    <source>
        <dbReference type="ARBA" id="ARBA00004651"/>
    </source>
</evidence>
<evidence type="ECO:0000256" key="10">
    <source>
        <dbReference type="RuleBase" id="RU321113"/>
    </source>
</evidence>
<dbReference type="InterPro" id="IPR053952">
    <property type="entry name" value="K_trans_C"/>
</dbReference>
<reference evidence="13" key="1">
    <citation type="submission" date="2023-07" db="EMBL/GenBank/DDBJ databases">
        <title>draft genome sequence of fig (Ficus carica).</title>
        <authorList>
            <person name="Takahashi T."/>
            <person name="Nishimura K."/>
        </authorList>
    </citation>
    <scope>NUCLEOTIDE SEQUENCE</scope>
</reference>
<keyword evidence="6 10" id="KW-0630">Potassium</keyword>
<sequence length="770" mass="86963">MAGEVELRGDKSQVDEQEHPTLRNKILSLQKLKRFDSLDLETRTIPGHNTVILHLAFQSIGIVYGDIGTSPLYVYASIFPNGIKHEEDTMAALSILFYTLTFSTLVKYVFIVLQATDNGDGGTFALYSLICRYANVGLTPNEQAEDKNISNFQLELPSNRLKRATWIKSRLEKSKFAKYLLLFVTVFGTSMLIGDGIFTPSISVMSAVGGIKEATPAMTQDRIVWISVVILIGLFMVQRFGTDKMGYTFAPILSLWFALLSGIGIYNFFKFDPTIIKALNPKYIVDYFIRNKKDAWISLGGAVLCITGAEALFADVGHFTVRSIRLSTCFVAYPAIVLAYMGQTAFLRKHPDDIADTFFKSIPGPLYWPMFVLAVLASIIASQSLISGTFSIVQQSLSLGCFPRVKIVHTSANYKGQVYVPEINYLLMLACVGVTLGFGSSVQLGHAYGLAVVMVMVITSCFLVLVMIMIWKTHILLVILYVVVIGGMEFLYLSSVLYKIDQGGYLPLVLGAVLVTIMLVWNDVYRRKYYYELNNKISPLEVREIANNAKLCRIPGLALFYSELVQGIPPIFKHYVENVPALHSVLVFVSIRSLPISKVPVEERFFFRRIEPTELHVFRCVARYGYNDFRKEKEPFERMLVERLMEFIKTDFWIDDDNNKEPANEGVVEVPVGEVIENEDNSVGDQEEKRRDQEVMIGREIDAVEEAWNSGVVHLMGESEVIARPGAWLGKRILIDYAYSFLKRNLRQNYDKVFDIPHKKMVKVGMTYEL</sequence>
<protein>
    <recommendedName>
        <fullName evidence="10">Potassium transporter</fullName>
    </recommendedName>
</protein>
<comment type="caution">
    <text evidence="10">Lacks conserved residue(s) required for the propagation of feature annotation.</text>
</comment>
<evidence type="ECO:0000313" key="13">
    <source>
        <dbReference type="EMBL" id="GMN38072.1"/>
    </source>
</evidence>
<evidence type="ECO:0000256" key="2">
    <source>
        <dbReference type="ARBA" id="ARBA00008440"/>
    </source>
</evidence>
<feature type="transmembrane region" description="Helical" evidence="10">
    <location>
        <begin position="247"/>
        <end position="269"/>
    </location>
</feature>
<feature type="domain" description="K+ potassium transporter integral membrane" evidence="11">
    <location>
        <begin position="55"/>
        <end position="537"/>
    </location>
</feature>
<dbReference type="PANTHER" id="PTHR30540:SF117">
    <property type="entry name" value="POTASSIUM TRANSPORTER"/>
    <property type="match status" value="1"/>
</dbReference>
<dbReference type="Pfam" id="PF22776">
    <property type="entry name" value="K_trans_C"/>
    <property type="match status" value="1"/>
</dbReference>
<accession>A0AA87ZPW4</accession>